<accession>A0ABN2IFR8</accession>
<evidence type="ECO:0000313" key="3">
    <source>
        <dbReference type="EMBL" id="GAA1704219.1"/>
    </source>
</evidence>
<reference evidence="3 4" key="1">
    <citation type="journal article" date="2019" name="Int. J. Syst. Evol. Microbiol.">
        <title>The Global Catalogue of Microorganisms (GCM) 10K type strain sequencing project: providing services to taxonomists for standard genome sequencing and annotation.</title>
        <authorList>
            <consortium name="The Broad Institute Genomics Platform"/>
            <consortium name="The Broad Institute Genome Sequencing Center for Infectious Disease"/>
            <person name="Wu L."/>
            <person name="Ma J."/>
        </authorList>
    </citation>
    <scope>NUCLEOTIDE SEQUENCE [LARGE SCALE GENOMIC DNA]</scope>
    <source>
        <strain evidence="3 4">JCM 15577</strain>
    </source>
</reference>
<dbReference type="InterPro" id="IPR014710">
    <property type="entry name" value="RmlC-like_jellyroll"/>
</dbReference>
<evidence type="ECO:0000259" key="2">
    <source>
        <dbReference type="PROSITE" id="PS50943"/>
    </source>
</evidence>
<dbReference type="InterPro" id="IPR010982">
    <property type="entry name" value="Lambda_DNA-bd_dom_sf"/>
</dbReference>
<dbReference type="Pfam" id="PF07883">
    <property type="entry name" value="Cupin_2"/>
    <property type="match status" value="1"/>
</dbReference>
<dbReference type="Gene3D" id="2.60.120.10">
    <property type="entry name" value="Jelly Rolls"/>
    <property type="match status" value="1"/>
</dbReference>
<keyword evidence="1" id="KW-0238">DNA-binding</keyword>
<dbReference type="PANTHER" id="PTHR46797">
    <property type="entry name" value="HTH-TYPE TRANSCRIPTIONAL REGULATOR"/>
    <property type="match status" value="1"/>
</dbReference>
<dbReference type="PROSITE" id="PS50943">
    <property type="entry name" value="HTH_CROC1"/>
    <property type="match status" value="1"/>
</dbReference>
<dbReference type="SUPFAM" id="SSF47413">
    <property type="entry name" value="lambda repressor-like DNA-binding domains"/>
    <property type="match status" value="1"/>
</dbReference>
<organism evidence="3 4">
    <name type="scientific">Microbacterium sediminicola</name>
    <dbReference type="NCBI Taxonomy" id="415210"/>
    <lineage>
        <taxon>Bacteria</taxon>
        <taxon>Bacillati</taxon>
        <taxon>Actinomycetota</taxon>
        <taxon>Actinomycetes</taxon>
        <taxon>Micrococcales</taxon>
        <taxon>Microbacteriaceae</taxon>
        <taxon>Microbacterium</taxon>
    </lineage>
</organism>
<dbReference type="PANTHER" id="PTHR46797:SF1">
    <property type="entry name" value="METHYLPHOSPHONATE SYNTHASE"/>
    <property type="match status" value="1"/>
</dbReference>
<gene>
    <name evidence="3" type="ORF">GCM10009808_22590</name>
</gene>
<sequence>MVTDTTGEDALIGVSLGREIRTARQERNLSMRALAADAQISQPFLSQIESGQALPSVVTLFRLAKVLGISPSNLLPAIPEPAQILVTRANDGGHVAVDESGTAATSRILSSGAATRAVVQEYRFPAEAAVGEWFESDGELTVYVVSGTIRVELFGHGEWELSAGDALAHPGAIRNRWSVCGDEPATVLLAYATDN</sequence>
<feature type="domain" description="HTH cro/C1-type" evidence="2">
    <location>
        <begin position="20"/>
        <end position="74"/>
    </location>
</feature>
<dbReference type="EMBL" id="BAAAPL010000002">
    <property type="protein sequence ID" value="GAA1704219.1"/>
    <property type="molecule type" value="Genomic_DNA"/>
</dbReference>
<proteinExistence type="predicted"/>
<dbReference type="CDD" id="cd02209">
    <property type="entry name" value="cupin_XRE_C"/>
    <property type="match status" value="1"/>
</dbReference>
<comment type="caution">
    <text evidence="3">The sequence shown here is derived from an EMBL/GenBank/DDBJ whole genome shotgun (WGS) entry which is preliminary data.</text>
</comment>
<dbReference type="Gene3D" id="1.10.260.40">
    <property type="entry name" value="lambda repressor-like DNA-binding domains"/>
    <property type="match status" value="1"/>
</dbReference>
<dbReference type="InterPro" id="IPR011051">
    <property type="entry name" value="RmlC_Cupin_sf"/>
</dbReference>
<dbReference type="Pfam" id="PF01381">
    <property type="entry name" value="HTH_3"/>
    <property type="match status" value="1"/>
</dbReference>
<protein>
    <recommendedName>
        <fullName evidence="2">HTH cro/C1-type domain-containing protein</fullName>
    </recommendedName>
</protein>
<name>A0ABN2IFR8_9MICO</name>
<dbReference type="Proteomes" id="UP001501690">
    <property type="component" value="Unassembled WGS sequence"/>
</dbReference>
<dbReference type="InterPro" id="IPR013096">
    <property type="entry name" value="Cupin_2"/>
</dbReference>
<dbReference type="InterPro" id="IPR050807">
    <property type="entry name" value="TransReg_Diox_bact_type"/>
</dbReference>
<dbReference type="SMART" id="SM00530">
    <property type="entry name" value="HTH_XRE"/>
    <property type="match status" value="1"/>
</dbReference>
<dbReference type="SUPFAM" id="SSF51182">
    <property type="entry name" value="RmlC-like cupins"/>
    <property type="match status" value="1"/>
</dbReference>
<evidence type="ECO:0000313" key="4">
    <source>
        <dbReference type="Proteomes" id="UP001501690"/>
    </source>
</evidence>
<dbReference type="CDD" id="cd00093">
    <property type="entry name" value="HTH_XRE"/>
    <property type="match status" value="1"/>
</dbReference>
<evidence type="ECO:0000256" key="1">
    <source>
        <dbReference type="ARBA" id="ARBA00023125"/>
    </source>
</evidence>
<dbReference type="RefSeq" id="WP_344072646.1">
    <property type="nucleotide sequence ID" value="NZ_BAAAPL010000002.1"/>
</dbReference>
<dbReference type="InterPro" id="IPR001387">
    <property type="entry name" value="Cro/C1-type_HTH"/>
</dbReference>
<keyword evidence="4" id="KW-1185">Reference proteome</keyword>